<dbReference type="Proteomes" id="UP000289808">
    <property type="component" value="Unassembled WGS sequence"/>
</dbReference>
<comment type="caution">
    <text evidence="1">The sequence shown here is derived from an EMBL/GenBank/DDBJ whole genome shotgun (WGS) entry which is preliminary data.</text>
</comment>
<proteinExistence type="predicted"/>
<sequence length="121" mass="13965">MMVRNINPTSLTVLIKFGKPEMKLNEGTGNTENTGIKVKFRTRGRRYSLPITQQFEHSDVNWRQTFVYVVHHRRDWSEVTYAEINGQMYQVTGINPDSANLPNSYDQITLTRIVEGEESDG</sequence>
<protein>
    <submittedName>
        <fullName evidence="1">Uncharacterized protein</fullName>
    </submittedName>
</protein>
<accession>A0A4Q0LNC8</accession>
<organism evidence="1 2">
    <name type="scientific">Lactobacillus crispatus</name>
    <dbReference type="NCBI Taxonomy" id="47770"/>
    <lineage>
        <taxon>Bacteria</taxon>
        <taxon>Bacillati</taxon>
        <taxon>Bacillota</taxon>
        <taxon>Bacilli</taxon>
        <taxon>Lactobacillales</taxon>
        <taxon>Lactobacillaceae</taxon>
        <taxon>Lactobacillus</taxon>
    </lineage>
</organism>
<dbReference type="AlphaFoldDB" id="A0A4Q0LNC8"/>
<gene>
    <name evidence="1" type="ORF">ERD32_07710</name>
</gene>
<reference evidence="1 2" key="1">
    <citation type="submission" date="2019-01" db="EMBL/GenBank/DDBJ databases">
        <title>The genome sequence of Lactobacillus crispatus L49.</title>
        <authorList>
            <person name="Zhong J."/>
            <person name="Zhang J."/>
        </authorList>
    </citation>
    <scope>NUCLEOTIDE SEQUENCE [LARGE SCALE GENOMIC DNA]</scope>
    <source>
        <strain evidence="1 2">L49</strain>
    </source>
</reference>
<dbReference type="RefSeq" id="WP_005722164.1">
    <property type="nucleotide sequence ID" value="NZ_CP033426.1"/>
</dbReference>
<dbReference type="EMBL" id="SCLX01000044">
    <property type="protein sequence ID" value="RXF57305.1"/>
    <property type="molecule type" value="Genomic_DNA"/>
</dbReference>
<evidence type="ECO:0000313" key="1">
    <source>
        <dbReference type="EMBL" id="RXF57305.1"/>
    </source>
</evidence>
<evidence type="ECO:0000313" key="2">
    <source>
        <dbReference type="Proteomes" id="UP000289808"/>
    </source>
</evidence>
<name>A0A4Q0LNC8_9LACO</name>